<dbReference type="CDD" id="cd22004">
    <property type="entry name" value="HMG-box_SOX"/>
    <property type="match status" value="1"/>
</dbReference>
<dbReference type="Gene3D" id="1.10.30.10">
    <property type="entry name" value="High mobility group box domain"/>
    <property type="match status" value="1"/>
</dbReference>
<feature type="DNA-binding region" description="HMG box" evidence="13">
    <location>
        <begin position="16"/>
        <end position="84"/>
    </location>
</feature>
<dbReference type="EMBL" id="JARQWQ010000009">
    <property type="protein sequence ID" value="KAK2569759.1"/>
    <property type="molecule type" value="Genomic_DNA"/>
</dbReference>
<evidence type="ECO:0000256" key="11">
    <source>
        <dbReference type="ARBA" id="ARBA00032498"/>
    </source>
</evidence>
<feature type="region of interest" description="Disordered" evidence="14">
    <location>
        <begin position="83"/>
        <end position="152"/>
    </location>
</feature>
<dbReference type="InterPro" id="IPR050140">
    <property type="entry name" value="SRY-related_HMG-box_TF-like"/>
</dbReference>
<feature type="domain" description="HMG box" evidence="15">
    <location>
        <begin position="16"/>
        <end position="84"/>
    </location>
</feature>
<keyword evidence="9" id="KW-0804">Transcription</keyword>
<comment type="subcellular location">
    <subcellularLocation>
        <location evidence="1">Nucleus speckle</location>
    </subcellularLocation>
</comment>
<evidence type="ECO:0000256" key="3">
    <source>
        <dbReference type="ARBA" id="ARBA00019052"/>
    </source>
</evidence>
<feature type="compositionally biased region" description="Basic residues" evidence="14">
    <location>
        <begin position="86"/>
        <end position="100"/>
    </location>
</feature>
<evidence type="ECO:0000256" key="5">
    <source>
        <dbReference type="ARBA" id="ARBA00022860"/>
    </source>
</evidence>
<dbReference type="InterPro" id="IPR009071">
    <property type="entry name" value="HMG_box_dom"/>
</dbReference>
<dbReference type="GO" id="GO:0005516">
    <property type="term" value="F:calmodulin binding"/>
    <property type="evidence" value="ECO:0007669"/>
    <property type="project" value="UniProtKB-KW"/>
</dbReference>
<evidence type="ECO:0000256" key="8">
    <source>
        <dbReference type="ARBA" id="ARBA00023159"/>
    </source>
</evidence>
<comment type="caution">
    <text evidence="16">The sequence shown here is derived from an EMBL/GenBank/DDBJ whole genome shotgun (WGS) entry which is preliminary data.</text>
</comment>
<dbReference type="FunFam" id="1.10.30.10:FF:000002">
    <property type="entry name" value="transcription factor Sox-2"/>
    <property type="match status" value="1"/>
</dbReference>
<name>A0AAD9QYB6_ACRCE</name>
<evidence type="ECO:0000256" key="12">
    <source>
        <dbReference type="ARBA" id="ARBA00045821"/>
    </source>
</evidence>
<evidence type="ECO:0000256" key="7">
    <source>
        <dbReference type="ARBA" id="ARBA00023125"/>
    </source>
</evidence>
<dbReference type="GO" id="GO:0007548">
    <property type="term" value="P:sex differentiation"/>
    <property type="evidence" value="ECO:0007669"/>
    <property type="project" value="UniProtKB-KW"/>
</dbReference>
<dbReference type="PANTHER" id="PTHR10270:SF161">
    <property type="entry name" value="SEX-DETERMINING REGION Y PROTEIN"/>
    <property type="match status" value="1"/>
</dbReference>
<keyword evidence="6" id="KW-0726">Sexual differentiation</keyword>
<keyword evidence="4" id="KW-0221">Differentiation</keyword>
<dbReference type="InterPro" id="IPR036910">
    <property type="entry name" value="HMG_box_dom_sf"/>
</dbReference>
<keyword evidence="7 13" id="KW-0238">DNA-binding</keyword>
<proteinExistence type="inferred from homology"/>
<keyword evidence="17" id="KW-1185">Reference proteome</keyword>
<dbReference type="AlphaFoldDB" id="A0AAD9QYB6"/>
<dbReference type="SUPFAM" id="SSF47095">
    <property type="entry name" value="HMG-box"/>
    <property type="match status" value="1"/>
</dbReference>
<comment type="function">
    <text evidence="12">Transcriptional regulator that controls a genetic switch in male development. It is necessary and sufficient for initiating male sex determination by directing the development of supporting cell precursors (pre-Sertoli cells) as Sertoli rather than granulosa cells. Involved in different aspects of gene regulation including promoter activation or repression. Binds to the DNA consensus sequence 5'-[AT]AACAA[AT]-3'. SRY HMG box recognizes DNA by partial intercalation in the minor groove and promotes DNA bending. Also involved in pre-mRNA splicing. In male adult brain involved in the maintenance of motor functions of dopaminergic neurons.</text>
</comment>
<dbReference type="Proteomes" id="UP001249851">
    <property type="component" value="Unassembled WGS sequence"/>
</dbReference>
<accession>A0AAD9QYB6</accession>
<dbReference type="GO" id="GO:0001228">
    <property type="term" value="F:DNA-binding transcription activator activity, RNA polymerase II-specific"/>
    <property type="evidence" value="ECO:0007669"/>
    <property type="project" value="TreeGrafter"/>
</dbReference>
<keyword evidence="10 13" id="KW-0539">Nucleus</keyword>
<evidence type="ECO:0000256" key="6">
    <source>
        <dbReference type="ARBA" id="ARBA00022928"/>
    </source>
</evidence>
<keyword evidence="8" id="KW-0010">Activator</keyword>
<evidence type="ECO:0000313" key="16">
    <source>
        <dbReference type="EMBL" id="KAK2569759.1"/>
    </source>
</evidence>
<dbReference type="GO" id="GO:0000978">
    <property type="term" value="F:RNA polymerase II cis-regulatory region sequence-specific DNA binding"/>
    <property type="evidence" value="ECO:0007669"/>
    <property type="project" value="TreeGrafter"/>
</dbReference>
<evidence type="ECO:0000256" key="4">
    <source>
        <dbReference type="ARBA" id="ARBA00022782"/>
    </source>
</evidence>
<evidence type="ECO:0000259" key="15">
    <source>
        <dbReference type="PROSITE" id="PS50118"/>
    </source>
</evidence>
<evidence type="ECO:0000313" key="17">
    <source>
        <dbReference type="Proteomes" id="UP001249851"/>
    </source>
</evidence>
<evidence type="ECO:0000256" key="10">
    <source>
        <dbReference type="ARBA" id="ARBA00023242"/>
    </source>
</evidence>
<sequence length="315" mass="36044">MEKGSGEKGASLEQHIKRPMNAFMIWSSRKRREISVQNPKLHNSQISKVLGQEWRNLTEEEKQKFFAQAKLLNELHLIEHPDYKYRPKRRGKKKSLKHPRSSNQNECPYPSCHCEPNGLTSSTQSPDQNMTVQEKRDSNQQVDDINEATSPSEFYIKNEKADPSVVEDNIPSKENPANLLFGYFDLQSQASKNPLFPTCETRDVVPSKFPRKFCEDSGNIADEHFAMSRTTLSPYRASNFHAGPYQSQYHVLPYHFPPIGDKESAIRYLPSYSASSCNCCAPRGLTREEDCLLSQASGFAFVNHAGNQFLYESRW</sequence>
<gene>
    <name evidence="16" type="ORF">P5673_005598</name>
</gene>
<dbReference type="SMART" id="SM00398">
    <property type="entry name" value="HMG"/>
    <property type="match status" value="1"/>
</dbReference>
<protein>
    <recommendedName>
        <fullName evidence="3">Sex-determining region Y protein</fullName>
    </recommendedName>
    <alternativeName>
        <fullName evidence="11">Testis-determining factor</fullName>
    </alternativeName>
</protein>
<feature type="compositionally biased region" description="Polar residues" evidence="14">
    <location>
        <begin position="118"/>
        <end position="132"/>
    </location>
</feature>
<dbReference type="PROSITE" id="PS50118">
    <property type="entry name" value="HMG_BOX_2"/>
    <property type="match status" value="1"/>
</dbReference>
<evidence type="ECO:0000256" key="9">
    <source>
        <dbReference type="ARBA" id="ARBA00023163"/>
    </source>
</evidence>
<reference evidence="16" key="2">
    <citation type="journal article" date="2023" name="Science">
        <title>Genomic signatures of disease resistance in endangered staghorn corals.</title>
        <authorList>
            <person name="Vollmer S.V."/>
            <person name="Selwyn J.D."/>
            <person name="Despard B.A."/>
            <person name="Roesel C.L."/>
        </authorList>
    </citation>
    <scope>NUCLEOTIDE SEQUENCE</scope>
    <source>
        <strain evidence="16">K2</strain>
    </source>
</reference>
<keyword evidence="5" id="KW-0112">Calmodulin-binding</keyword>
<dbReference type="GO" id="GO:0030154">
    <property type="term" value="P:cell differentiation"/>
    <property type="evidence" value="ECO:0007669"/>
    <property type="project" value="UniProtKB-KW"/>
</dbReference>
<feature type="compositionally biased region" description="Polar residues" evidence="14">
    <location>
        <begin position="139"/>
        <end position="152"/>
    </location>
</feature>
<comment type="similarity">
    <text evidence="2">Belongs to the SRY family.</text>
</comment>
<dbReference type="GO" id="GO:0016607">
    <property type="term" value="C:nuclear speck"/>
    <property type="evidence" value="ECO:0007669"/>
    <property type="project" value="UniProtKB-SubCell"/>
</dbReference>
<evidence type="ECO:0000256" key="2">
    <source>
        <dbReference type="ARBA" id="ARBA00005998"/>
    </source>
</evidence>
<dbReference type="Pfam" id="PF00505">
    <property type="entry name" value="HMG_box"/>
    <property type="match status" value="1"/>
</dbReference>
<evidence type="ECO:0000256" key="14">
    <source>
        <dbReference type="SAM" id="MobiDB-lite"/>
    </source>
</evidence>
<organism evidence="16 17">
    <name type="scientific">Acropora cervicornis</name>
    <name type="common">Staghorn coral</name>
    <dbReference type="NCBI Taxonomy" id="6130"/>
    <lineage>
        <taxon>Eukaryota</taxon>
        <taxon>Metazoa</taxon>
        <taxon>Cnidaria</taxon>
        <taxon>Anthozoa</taxon>
        <taxon>Hexacorallia</taxon>
        <taxon>Scleractinia</taxon>
        <taxon>Astrocoeniina</taxon>
        <taxon>Acroporidae</taxon>
        <taxon>Acropora</taxon>
    </lineage>
</organism>
<evidence type="ECO:0000256" key="13">
    <source>
        <dbReference type="PROSITE-ProRule" id="PRU00267"/>
    </source>
</evidence>
<reference evidence="16" key="1">
    <citation type="journal article" date="2023" name="G3 (Bethesda)">
        <title>Whole genome assembly and annotation of the endangered Caribbean coral Acropora cervicornis.</title>
        <authorList>
            <person name="Selwyn J.D."/>
            <person name="Vollmer S.V."/>
        </authorList>
    </citation>
    <scope>NUCLEOTIDE SEQUENCE</scope>
    <source>
        <strain evidence="16">K2</strain>
    </source>
</reference>
<dbReference type="PANTHER" id="PTHR10270">
    <property type="entry name" value="SOX TRANSCRIPTION FACTOR"/>
    <property type="match status" value="1"/>
</dbReference>
<evidence type="ECO:0000256" key="1">
    <source>
        <dbReference type="ARBA" id="ARBA00004324"/>
    </source>
</evidence>